<name>A0AAN1MNF9_9BURK</name>
<reference evidence="3 4" key="1">
    <citation type="submission" date="2018-01" db="EMBL/GenBank/DDBJ databases">
        <title>Species boundaries and ecological features among Paraburkholderia terrae DSMZ17804T, P. hospita DSMZ17164T and P. caribensis DSMZ13236T.</title>
        <authorList>
            <person name="Pratama A.A."/>
        </authorList>
    </citation>
    <scope>NUCLEOTIDE SEQUENCE [LARGE SCALE GENOMIC DNA]</scope>
    <source>
        <strain evidence="3 4">DSM 17164</strain>
    </source>
</reference>
<evidence type="ECO:0000313" key="3">
    <source>
        <dbReference type="EMBL" id="AUT73449.1"/>
    </source>
</evidence>
<gene>
    <name evidence="3" type="ORF">C2L64_34330</name>
</gene>
<keyword evidence="2" id="KW-0812">Transmembrane</keyword>
<dbReference type="EMBL" id="CP026107">
    <property type="protein sequence ID" value="AUT73449.1"/>
    <property type="molecule type" value="Genomic_DNA"/>
</dbReference>
<proteinExistence type="predicted"/>
<accession>A0AAN1MNF9</accession>
<organism evidence="3 4">
    <name type="scientific">Paraburkholderia hospita</name>
    <dbReference type="NCBI Taxonomy" id="169430"/>
    <lineage>
        <taxon>Bacteria</taxon>
        <taxon>Pseudomonadati</taxon>
        <taxon>Pseudomonadota</taxon>
        <taxon>Betaproteobacteria</taxon>
        <taxon>Burkholderiales</taxon>
        <taxon>Burkholderiaceae</taxon>
        <taxon>Paraburkholderia</taxon>
    </lineage>
</organism>
<dbReference type="AlphaFoldDB" id="A0AAN1MNF9"/>
<protein>
    <submittedName>
        <fullName evidence="3">Uncharacterized protein</fullName>
    </submittedName>
</protein>
<evidence type="ECO:0000313" key="4">
    <source>
        <dbReference type="Proteomes" id="UP000236649"/>
    </source>
</evidence>
<keyword evidence="2" id="KW-0472">Membrane</keyword>
<feature type="region of interest" description="Disordered" evidence="1">
    <location>
        <begin position="1"/>
        <end position="23"/>
    </location>
</feature>
<dbReference type="KEGG" id="phs:C2L64_34330"/>
<evidence type="ECO:0000256" key="2">
    <source>
        <dbReference type="SAM" id="Phobius"/>
    </source>
</evidence>
<sequence length="59" mass="6733">MTAQADNRYTRERNEPVEGSSRTPGIGVVALIFLILGMLCHFKKLRSWMITGVEIFHLK</sequence>
<feature type="transmembrane region" description="Helical" evidence="2">
    <location>
        <begin position="24"/>
        <end position="42"/>
    </location>
</feature>
<keyword evidence="2" id="KW-1133">Transmembrane helix</keyword>
<evidence type="ECO:0000256" key="1">
    <source>
        <dbReference type="SAM" id="MobiDB-lite"/>
    </source>
</evidence>
<dbReference type="Proteomes" id="UP000236649">
    <property type="component" value="Chromosome 3"/>
</dbReference>